<evidence type="ECO:0000313" key="12">
    <source>
        <dbReference type="EMBL" id="WOF15770.1"/>
    </source>
</evidence>
<dbReference type="Pfam" id="PF00571">
    <property type="entry name" value="CBS"/>
    <property type="match status" value="2"/>
</dbReference>
<dbReference type="InterPro" id="IPR005170">
    <property type="entry name" value="Transptr-assoc_dom"/>
</dbReference>
<dbReference type="SUPFAM" id="SSF54631">
    <property type="entry name" value="CBS-domain pair"/>
    <property type="match status" value="1"/>
</dbReference>
<feature type="domain" description="CBS" evidence="10">
    <location>
        <begin position="268"/>
        <end position="325"/>
    </location>
</feature>
<keyword evidence="7" id="KW-0486">Methionine biosynthesis</keyword>
<evidence type="ECO:0000256" key="2">
    <source>
        <dbReference type="ARBA" id="ARBA00022692"/>
    </source>
</evidence>
<evidence type="ECO:0000259" key="10">
    <source>
        <dbReference type="PROSITE" id="PS51371"/>
    </source>
</evidence>
<gene>
    <name evidence="12" type="ORF">F1737_03210</name>
</gene>
<dbReference type="Proteomes" id="UP001301797">
    <property type="component" value="Chromosome"/>
</dbReference>
<dbReference type="PROSITE" id="PS51846">
    <property type="entry name" value="CNNM"/>
    <property type="match status" value="1"/>
</dbReference>
<evidence type="ECO:0000256" key="7">
    <source>
        <dbReference type="ARBA" id="ARBA00023167"/>
    </source>
</evidence>
<feature type="transmembrane region" description="Helical" evidence="9">
    <location>
        <begin position="90"/>
        <end position="110"/>
    </location>
</feature>
<evidence type="ECO:0000256" key="5">
    <source>
        <dbReference type="ARBA" id="ARBA00023122"/>
    </source>
</evidence>
<keyword evidence="3" id="KW-0677">Repeat</keyword>
<dbReference type="InterPro" id="IPR016169">
    <property type="entry name" value="FAD-bd_PCMH_sub2"/>
</dbReference>
<dbReference type="PROSITE" id="PS51371">
    <property type="entry name" value="CBS"/>
    <property type="match status" value="2"/>
</dbReference>
<organism evidence="12 13">
    <name type="scientific">Methanochimaera problematica</name>
    <dbReference type="NCBI Taxonomy" id="2609417"/>
    <lineage>
        <taxon>Archaea</taxon>
        <taxon>Methanobacteriati</taxon>
        <taxon>Methanobacteriota</taxon>
        <taxon>Stenosarchaea group</taxon>
        <taxon>Methanomicrobia</taxon>
        <taxon>Methanomicrobiales</taxon>
        <taxon>Methanomicrobiaceae</taxon>
        <taxon>Methanochimaera</taxon>
    </lineage>
</organism>
<dbReference type="KEGG" id="mefw:F1737_03210"/>
<evidence type="ECO:0000256" key="9">
    <source>
        <dbReference type="SAM" id="Phobius"/>
    </source>
</evidence>
<dbReference type="GeneID" id="85229145"/>
<reference evidence="12 13" key="1">
    <citation type="submission" date="2019-09" db="EMBL/GenBank/DDBJ databases">
        <title>The complete genome of Methanoplanus sp. FWC-SCC4.</title>
        <authorList>
            <person name="Chen S.-C."/>
            <person name="Zhou Y.-Z."/>
            <person name="Lai M.-C."/>
        </authorList>
    </citation>
    <scope>NUCLEOTIDE SEQUENCE [LARGE SCALE GENOMIC DNA]</scope>
    <source>
        <strain evidence="12 13">FWC-SCC4</strain>
    </source>
</reference>
<evidence type="ECO:0000256" key="1">
    <source>
        <dbReference type="ARBA" id="ARBA00004141"/>
    </source>
</evidence>
<dbReference type="SMART" id="SM00116">
    <property type="entry name" value="CBS"/>
    <property type="match status" value="2"/>
</dbReference>
<dbReference type="InterPro" id="IPR044751">
    <property type="entry name" value="Ion_transp-like_CBS"/>
</dbReference>
<comment type="subcellular location">
    <subcellularLocation>
        <location evidence="1">Membrane</location>
        <topology evidence="1">Multi-pass membrane protein</topology>
    </subcellularLocation>
</comment>
<feature type="domain" description="CBS" evidence="10">
    <location>
        <begin position="203"/>
        <end position="262"/>
    </location>
</feature>
<keyword evidence="7" id="KW-0028">Amino-acid biosynthesis</keyword>
<evidence type="ECO:0000256" key="3">
    <source>
        <dbReference type="ARBA" id="ARBA00022737"/>
    </source>
</evidence>
<dbReference type="InterPro" id="IPR046342">
    <property type="entry name" value="CBS_dom_sf"/>
</dbReference>
<dbReference type="GO" id="GO:0009086">
    <property type="term" value="P:methionine biosynthetic process"/>
    <property type="evidence" value="ECO:0007669"/>
    <property type="project" value="UniProtKB-KW"/>
</dbReference>
<dbReference type="InterPro" id="IPR036318">
    <property type="entry name" value="FAD-bd_PCMH-like_sf"/>
</dbReference>
<dbReference type="InterPro" id="IPR000644">
    <property type="entry name" value="CBS_dom"/>
</dbReference>
<dbReference type="GO" id="GO:0016020">
    <property type="term" value="C:membrane"/>
    <property type="evidence" value="ECO:0007669"/>
    <property type="project" value="UniProtKB-SubCell"/>
</dbReference>
<dbReference type="Gene3D" id="3.10.580.10">
    <property type="entry name" value="CBS-domain"/>
    <property type="match status" value="1"/>
</dbReference>
<feature type="transmembrane region" description="Helical" evidence="9">
    <location>
        <begin position="122"/>
        <end position="144"/>
    </location>
</feature>
<dbReference type="FunFam" id="3.10.580.10:FF:000002">
    <property type="entry name" value="Magnesium/cobalt efflux protein CorC"/>
    <property type="match status" value="1"/>
</dbReference>
<dbReference type="PANTHER" id="PTHR22777">
    <property type="entry name" value="HEMOLYSIN-RELATED"/>
    <property type="match status" value="1"/>
</dbReference>
<dbReference type="RefSeq" id="WP_317137344.1">
    <property type="nucleotide sequence ID" value="NZ_CP043875.1"/>
</dbReference>
<proteinExistence type="predicted"/>
<dbReference type="CDD" id="cd04590">
    <property type="entry name" value="CBS_pair_CorC_HlyC_assoc"/>
    <property type="match status" value="1"/>
</dbReference>
<dbReference type="Pfam" id="PF01595">
    <property type="entry name" value="CNNM"/>
    <property type="match status" value="1"/>
</dbReference>
<name>A0AA97FAB0_9EURY</name>
<feature type="domain" description="CNNM transmembrane" evidence="11">
    <location>
        <begin position="1"/>
        <end position="184"/>
    </location>
</feature>
<evidence type="ECO:0000256" key="4">
    <source>
        <dbReference type="ARBA" id="ARBA00022989"/>
    </source>
</evidence>
<dbReference type="Gene3D" id="3.30.465.10">
    <property type="match status" value="1"/>
</dbReference>
<keyword evidence="13" id="KW-1185">Reference proteome</keyword>
<feature type="transmembrane region" description="Helical" evidence="9">
    <location>
        <begin position="60"/>
        <end position="84"/>
    </location>
</feature>
<keyword evidence="2 9" id="KW-0812">Transmembrane</keyword>
<evidence type="ECO:0000256" key="6">
    <source>
        <dbReference type="ARBA" id="ARBA00023136"/>
    </source>
</evidence>
<evidence type="ECO:0000256" key="8">
    <source>
        <dbReference type="PROSITE-ProRule" id="PRU00703"/>
    </source>
</evidence>
<sequence length="419" mass="46888">MIEESLGIILFVICLLLSGFFSGSEVALISINHAKVRTLLEQNKRGALALEKLKENTDHLLITILIGNNVVNIAAASIATAIAIDVYGNIGVGIATGFVTIMMLIFGEIGPKTYAARNPENVALFVAKAVLIISYILTPILWIYDGFKKLFKIEGNFGNPLVTEEEIKQWIDVGEESGTIEEEEHEMLYRVFRFTDTIAREAMTPRGDVVMINEDSSLDKAIDLFNETGFTRIPVYHQQIDNIIGVLNVKDVFSAIFHKKTEVGIRQLVYEPAFVPESKKIDELLNELQIRKTHLAIVVDEYGTFAGVITMEDILEELVGDILDEFDVEEPQIQIVDEGVYLIDAGTWVDRINDEIPVNLPTDESYESIGGLLIDHLGHIPKRGEVINLENDIQMTVMKMRGRKIVTIKLSLNKEKQSE</sequence>
<dbReference type="GO" id="GO:0050660">
    <property type="term" value="F:flavin adenine dinucleotide binding"/>
    <property type="evidence" value="ECO:0007669"/>
    <property type="project" value="InterPro"/>
</dbReference>
<feature type="transmembrane region" description="Helical" evidence="9">
    <location>
        <begin position="6"/>
        <end position="29"/>
    </location>
</feature>
<protein>
    <submittedName>
        <fullName evidence="12">HlyC/CorC family transporter</fullName>
    </submittedName>
</protein>
<dbReference type="PANTHER" id="PTHR22777:SF17">
    <property type="entry name" value="UPF0053 PROTEIN SLL0260"/>
    <property type="match status" value="1"/>
</dbReference>
<keyword evidence="4 9" id="KW-1133">Transmembrane helix</keyword>
<dbReference type="SMART" id="SM01091">
    <property type="entry name" value="CorC_HlyC"/>
    <property type="match status" value="1"/>
</dbReference>
<accession>A0AA97FAB0</accession>
<dbReference type="Pfam" id="PF03471">
    <property type="entry name" value="CorC_HlyC"/>
    <property type="match status" value="1"/>
</dbReference>
<dbReference type="InterPro" id="IPR002550">
    <property type="entry name" value="CNNM"/>
</dbReference>
<evidence type="ECO:0000259" key="11">
    <source>
        <dbReference type="PROSITE" id="PS51846"/>
    </source>
</evidence>
<dbReference type="SUPFAM" id="SSF56176">
    <property type="entry name" value="FAD-binding/transporter-associated domain-like"/>
    <property type="match status" value="1"/>
</dbReference>
<keyword evidence="5 8" id="KW-0129">CBS domain</keyword>
<dbReference type="AlphaFoldDB" id="A0AA97FAB0"/>
<keyword evidence="6 9" id="KW-0472">Membrane</keyword>
<evidence type="ECO:0000313" key="13">
    <source>
        <dbReference type="Proteomes" id="UP001301797"/>
    </source>
</evidence>
<dbReference type="EMBL" id="CP043875">
    <property type="protein sequence ID" value="WOF15770.1"/>
    <property type="molecule type" value="Genomic_DNA"/>
</dbReference>